<feature type="transmembrane region" description="Helical" evidence="2">
    <location>
        <begin position="52"/>
        <end position="77"/>
    </location>
</feature>
<feature type="region of interest" description="Disordered" evidence="1">
    <location>
        <begin position="16"/>
        <end position="44"/>
    </location>
</feature>
<evidence type="ECO:0000313" key="4">
    <source>
        <dbReference type="Proteomes" id="UP000747542"/>
    </source>
</evidence>
<keyword evidence="2" id="KW-0812">Transmembrane</keyword>
<keyword evidence="4" id="KW-1185">Reference proteome</keyword>
<dbReference type="Proteomes" id="UP000747542">
    <property type="component" value="Unassembled WGS sequence"/>
</dbReference>
<protein>
    <submittedName>
        <fullName evidence="3">Uncharacterized protein</fullName>
    </submittedName>
</protein>
<comment type="caution">
    <text evidence="3">The sequence shown here is derived from an EMBL/GenBank/DDBJ whole genome shotgun (WGS) entry which is preliminary data.</text>
</comment>
<evidence type="ECO:0000313" key="3">
    <source>
        <dbReference type="EMBL" id="KAG7176590.1"/>
    </source>
</evidence>
<keyword evidence="2" id="KW-1133">Transmembrane helix</keyword>
<proteinExistence type="predicted"/>
<evidence type="ECO:0000256" key="2">
    <source>
        <dbReference type="SAM" id="Phobius"/>
    </source>
</evidence>
<dbReference type="AlphaFoldDB" id="A0A8J5NAR0"/>
<feature type="region of interest" description="Disordered" evidence="1">
    <location>
        <begin position="177"/>
        <end position="204"/>
    </location>
</feature>
<organism evidence="3 4">
    <name type="scientific">Homarus americanus</name>
    <name type="common">American lobster</name>
    <dbReference type="NCBI Taxonomy" id="6706"/>
    <lineage>
        <taxon>Eukaryota</taxon>
        <taxon>Metazoa</taxon>
        <taxon>Ecdysozoa</taxon>
        <taxon>Arthropoda</taxon>
        <taxon>Crustacea</taxon>
        <taxon>Multicrustacea</taxon>
        <taxon>Malacostraca</taxon>
        <taxon>Eumalacostraca</taxon>
        <taxon>Eucarida</taxon>
        <taxon>Decapoda</taxon>
        <taxon>Pleocyemata</taxon>
        <taxon>Astacidea</taxon>
        <taxon>Nephropoidea</taxon>
        <taxon>Nephropidae</taxon>
        <taxon>Homarus</taxon>
    </lineage>
</organism>
<sequence>MRRSDGTCVVSVTVAPPTMPTHQGSGRIGHAPTSRRKPKTAQGMDGGMSGSVIFPVIICIIIFLTFCVLMLIIAYSFRVHNRRLAARRSYHVVASTPRRSPVCGRRDVPPYYTSLPPPSYDQATLNASGPLHISSRYSSCTASIETTPYTLSSPDMSSSISYGSLLTRSFLLTPSDHAPSLTDLTTGDARRDRGDTTPSPPHRY</sequence>
<gene>
    <name evidence="3" type="ORF">Hamer_G015393</name>
</gene>
<dbReference type="EMBL" id="JAHLQT010003055">
    <property type="protein sequence ID" value="KAG7176590.1"/>
    <property type="molecule type" value="Genomic_DNA"/>
</dbReference>
<reference evidence="3" key="1">
    <citation type="journal article" date="2021" name="Sci. Adv.">
        <title>The American lobster genome reveals insights on longevity, neural, and immune adaptations.</title>
        <authorList>
            <person name="Polinski J.M."/>
            <person name="Zimin A.V."/>
            <person name="Clark K.F."/>
            <person name="Kohn A.B."/>
            <person name="Sadowski N."/>
            <person name="Timp W."/>
            <person name="Ptitsyn A."/>
            <person name="Khanna P."/>
            <person name="Romanova D.Y."/>
            <person name="Williams P."/>
            <person name="Greenwood S.J."/>
            <person name="Moroz L.L."/>
            <person name="Walt D.R."/>
            <person name="Bodnar A.G."/>
        </authorList>
    </citation>
    <scope>NUCLEOTIDE SEQUENCE</scope>
    <source>
        <strain evidence="3">GMGI-L3</strain>
    </source>
</reference>
<accession>A0A8J5NAR0</accession>
<name>A0A8J5NAR0_HOMAM</name>
<evidence type="ECO:0000256" key="1">
    <source>
        <dbReference type="SAM" id="MobiDB-lite"/>
    </source>
</evidence>
<keyword evidence="2" id="KW-0472">Membrane</keyword>